<accession>A0ACC0K9X4</accession>
<dbReference type="Proteomes" id="UP001064048">
    <property type="component" value="Chromosome 24"/>
</dbReference>
<dbReference type="EMBL" id="CM046124">
    <property type="protein sequence ID" value="KAI8433149.1"/>
    <property type="molecule type" value="Genomic_DNA"/>
</dbReference>
<name>A0ACC0K9X4_CHOFU</name>
<comment type="caution">
    <text evidence="1">The sequence shown here is derived from an EMBL/GenBank/DDBJ whole genome shotgun (WGS) entry which is preliminary data.</text>
</comment>
<protein>
    <submittedName>
        <fullName evidence="1">Uncharacterized protein</fullName>
    </submittedName>
</protein>
<proteinExistence type="predicted"/>
<organism evidence="1 2">
    <name type="scientific">Choristoneura fumiferana</name>
    <name type="common">Spruce budworm moth</name>
    <name type="synonym">Archips fumiferana</name>
    <dbReference type="NCBI Taxonomy" id="7141"/>
    <lineage>
        <taxon>Eukaryota</taxon>
        <taxon>Metazoa</taxon>
        <taxon>Ecdysozoa</taxon>
        <taxon>Arthropoda</taxon>
        <taxon>Hexapoda</taxon>
        <taxon>Insecta</taxon>
        <taxon>Pterygota</taxon>
        <taxon>Neoptera</taxon>
        <taxon>Endopterygota</taxon>
        <taxon>Lepidoptera</taxon>
        <taxon>Glossata</taxon>
        <taxon>Ditrysia</taxon>
        <taxon>Tortricoidea</taxon>
        <taxon>Tortricidae</taxon>
        <taxon>Tortricinae</taxon>
        <taxon>Choristoneura</taxon>
    </lineage>
</organism>
<keyword evidence="2" id="KW-1185">Reference proteome</keyword>
<reference evidence="1 2" key="1">
    <citation type="journal article" date="2022" name="Genome Biol. Evol.">
        <title>The Spruce Budworm Genome: Reconstructing the Evolutionary History of Antifreeze Proteins.</title>
        <authorList>
            <person name="Beliveau C."/>
            <person name="Gagne P."/>
            <person name="Picq S."/>
            <person name="Vernygora O."/>
            <person name="Keeling C.I."/>
            <person name="Pinkney K."/>
            <person name="Doucet D."/>
            <person name="Wen F."/>
            <person name="Johnston J.S."/>
            <person name="Maaroufi H."/>
            <person name="Boyle B."/>
            <person name="Laroche J."/>
            <person name="Dewar K."/>
            <person name="Juretic N."/>
            <person name="Blackburn G."/>
            <person name="Nisole A."/>
            <person name="Brunet B."/>
            <person name="Brandao M."/>
            <person name="Lumley L."/>
            <person name="Duan J."/>
            <person name="Quan G."/>
            <person name="Lucarotti C.J."/>
            <person name="Roe A.D."/>
            <person name="Sperling F.A.H."/>
            <person name="Levesque R.C."/>
            <person name="Cusson M."/>
        </authorList>
    </citation>
    <scope>NUCLEOTIDE SEQUENCE [LARGE SCALE GENOMIC DNA]</scope>
    <source>
        <strain evidence="1">Glfc:IPQL:Cfum</strain>
    </source>
</reference>
<gene>
    <name evidence="1" type="ORF">MSG28_013996</name>
</gene>
<evidence type="ECO:0000313" key="2">
    <source>
        <dbReference type="Proteomes" id="UP001064048"/>
    </source>
</evidence>
<evidence type="ECO:0000313" key="1">
    <source>
        <dbReference type="EMBL" id="KAI8433149.1"/>
    </source>
</evidence>
<sequence>MSWQGFYEIACAAARPQSLPGAEALATGGPTSLTSLTPDHQLREDFTVLAKDLVASLKTIVSTLVCERGRLRAAMEAAEPAAAPGGSVVAALRTNLSSALQQNSELRSRLSRIHDASDLAELSSVGNNSDPQAARQFPQSLSYSSSCVSASEFFDAEEHDDDLKPAEIIATDEAGVIELDGDSSSEAGSLSSEEGSASSDNSDGATSAVIPASRPLQNGSAVITPRRVRLPCPRPTPASPSLWNLLYKNIGKDLSQISMPVTINEPLNMLQRLCEELEYSELLDAASECSNEIDRMALIAAFAVSAYAASAHRAASKPFNPLLGETYECVRPDRDFRFIAEQVSHHPPISACHAESPRWTFWQEARIKTKFWGKSMEFQPTGRVHVRLAPSGDHYSWNKVTTCVHNLFGGQRWVDQYGDMHIAYHGTDITCKLNFVKLFNLHAITTHTSHKPKYQHRHTTPTRFELNQSSSSASEQQPLLCFYPTARWRASSWSGNRHEVRGAVLSGGAARARLQGRWSEGLHAQDRPLWRTGAMPADYELYYGFTRFAMELNELEPGMREILPNTDTRLRPDQRALEEGDVDAAEQFKLELEQAQRERRRDGAEHRASWFRKSVEDGEETWVFTGEYWKAREAGFGEGPRLW</sequence>